<dbReference type="EMBL" id="BABT02000163">
    <property type="protein sequence ID" value="GAA98742.1"/>
    <property type="molecule type" value="Genomic_DNA"/>
</dbReference>
<dbReference type="GO" id="GO:0018423">
    <property type="term" value="F:protein C-terminal leucine carboxyl O-methyltransferase activity"/>
    <property type="evidence" value="ECO:0007669"/>
    <property type="project" value="UniProtKB-EC"/>
</dbReference>
<evidence type="ECO:0000313" key="11">
    <source>
        <dbReference type="Proteomes" id="UP000009131"/>
    </source>
</evidence>
<keyword evidence="5 8" id="KW-0489">Methyltransferase</keyword>
<dbReference type="PIRSF" id="PIRSF016305">
    <property type="entry name" value="LCM_mtfrase"/>
    <property type="match status" value="1"/>
</dbReference>
<evidence type="ECO:0000256" key="4">
    <source>
        <dbReference type="ARBA" id="ARBA00017497"/>
    </source>
</evidence>
<feature type="binding site" evidence="9">
    <location>
        <position position="57"/>
    </location>
    <ligand>
        <name>S-adenosyl-L-methionine</name>
        <dbReference type="ChEBI" id="CHEBI:59789"/>
    </ligand>
</feature>
<dbReference type="eggNOG" id="KOG2918">
    <property type="taxonomic scope" value="Eukaryota"/>
</dbReference>
<dbReference type="InterPro" id="IPR029063">
    <property type="entry name" value="SAM-dependent_MTases_sf"/>
</dbReference>
<evidence type="ECO:0000256" key="3">
    <source>
        <dbReference type="ARBA" id="ARBA00012834"/>
    </source>
</evidence>
<evidence type="ECO:0000256" key="2">
    <source>
        <dbReference type="ARBA" id="ARBA00010703"/>
    </source>
</evidence>
<dbReference type="STRING" id="764103.G7E7D2"/>
<comment type="similarity">
    <text evidence="2 8">Belongs to the methyltransferase superfamily. LCMT family.</text>
</comment>
<evidence type="ECO:0000256" key="5">
    <source>
        <dbReference type="ARBA" id="ARBA00022603"/>
    </source>
</evidence>
<dbReference type="FunCoup" id="G7E7D2">
    <property type="interactions" value="293"/>
</dbReference>
<dbReference type="PANTHER" id="PTHR13600:SF21">
    <property type="entry name" value="LEUCINE CARBOXYL METHYLTRANSFERASE 1"/>
    <property type="match status" value="1"/>
</dbReference>
<evidence type="ECO:0000313" key="10">
    <source>
        <dbReference type="EMBL" id="GAA98742.1"/>
    </source>
</evidence>
<dbReference type="Proteomes" id="UP000009131">
    <property type="component" value="Unassembled WGS sequence"/>
</dbReference>
<dbReference type="EC" id="2.1.1.233" evidence="3 8"/>
<dbReference type="InterPro" id="IPR007213">
    <property type="entry name" value="Ppm1/Ppm2/Tcmp"/>
</dbReference>
<comment type="catalytic activity">
    <reaction evidence="1 8">
        <text>[phosphatase 2A protein]-C-terminal L-leucine + S-adenosyl-L-methionine = [phosphatase 2A protein]-C-terminal L-leucine methyl ester + S-adenosyl-L-homocysteine</text>
        <dbReference type="Rhea" id="RHEA:48544"/>
        <dbReference type="Rhea" id="RHEA-COMP:12134"/>
        <dbReference type="Rhea" id="RHEA-COMP:12135"/>
        <dbReference type="ChEBI" id="CHEBI:57856"/>
        <dbReference type="ChEBI" id="CHEBI:59789"/>
        <dbReference type="ChEBI" id="CHEBI:90516"/>
        <dbReference type="ChEBI" id="CHEBI:90517"/>
        <dbReference type="EC" id="2.1.1.233"/>
    </reaction>
</comment>
<dbReference type="GO" id="GO:0032259">
    <property type="term" value="P:methylation"/>
    <property type="evidence" value="ECO:0007669"/>
    <property type="project" value="UniProtKB-KW"/>
</dbReference>
<accession>G7E7D2</accession>
<proteinExistence type="inferred from homology"/>
<keyword evidence="11" id="KW-1185">Reference proteome</keyword>
<evidence type="ECO:0000256" key="1">
    <source>
        <dbReference type="ARBA" id="ARBA00000724"/>
    </source>
</evidence>
<dbReference type="InterPro" id="IPR016651">
    <property type="entry name" value="LCMT1"/>
</dbReference>
<reference evidence="10 11" key="2">
    <citation type="journal article" date="2012" name="Open Biol.">
        <title>Characteristics of nucleosomes and linker DNA regions on the genome of the basidiomycete Mixia osmundae revealed by mono- and dinucleosome mapping.</title>
        <authorList>
            <person name="Nishida H."/>
            <person name="Kondo S."/>
            <person name="Matsumoto T."/>
            <person name="Suzuki Y."/>
            <person name="Yoshikawa H."/>
            <person name="Taylor T.D."/>
            <person name="Sugiyama J."/>
        </authorList>
    </citation>
    <scope>NUCLEOTIDE SEQUENCE [LARGE SCALE GENOMIC DNA]</scope>
    <source>
        <strain evidence="11">CBS 9802 / IAM 14324 / JCM 22182 / KY 12970</strain>
    </source>
</reference>
<feature type="binding site" evidence="9">
    <location>
        <position position="85"/>
    </location>
    <ligand>
        <name>S-adenosyl-L-methionine</name>
        <dbReference type="ChEBI" id="CHEBI:59789"/>
    </ligand>
</feature>
<feature type="binding site" evidence="9">
    <location>
        <position position="192"/>
    </location>
    <ligand>
        <name>S-adenosyl-L-methionine</name>
        <dbReference type="ChEBI" id="CHEBI:59789"/>
    </ligand>
</feature>
<dbReference type="OrthoDB" id="203237at2759"/>
<sequence length="332" mass="36541">MQLQTEAAVRGTDEDASVSRLSAVSLGYYDDPFASMFLKPSQASRRPPLINIGTTLRTRAIDQLVGKFLDLPRVRGKGAQVVSLGAGSDTRFFRLANNLIRADQTGQASTVLPTWVEIDFVESTTRKAMTVWKRRNDLLASDAGSASITHGGSGLASTHYCLLPGDLRQWTATVTSKLSMLDTSAPTLILAECALVYLDAACTRELMQWFNKTFETLHAAIYDPLNLQDAFSRVMLSNLSARGIAMPGLAEHSDPGLLRRQLLGHGFTRSDAISLKTYRKKHLDHGEMIRLSQVERLDEIEELDLLLDHYAVAWASKAATGESLSWSSPDRD</sequence>
<evidence type="ECO:0000256" key="9">
    <source>
        <dbReference type="PIRSR" id="PIRSR016305-1"/>
    </source>
</evidence>
<dbReference type="Gene3D" id="3.40.50.150">
    <property type="entry name" value="Vaccinia Virus protein VP39"/>
    <property type="match status" value="1"/>
</dbReference>
<dbReference type="HOGENOM" id="CLU_031312_1_0_1"/>
<dbReference type="PANTHER" id="PTHR13600">
    <property type="entry name" value="LEUCINE CARBOXYL METHYLTRANSFERASE"/>
    <property type="match status" value="1"/>
</dbReference>
<dbReference type="SUPFAM" id="SSF53335">
    <property type="entry name" value="S-adenosyl-L-methionine-dependent methyltransferases"/>
    <property type="match status" value="1"/>
</dbReference>
<dbReference type="OMA" id="IIYEPIR"/>
<dbReference type="InParanoid" id="G7E7D2"/>
<protein>
    <recommendedName>
        <fullName evidence="4 8">Leucine carboxyl methyltransferase 1</fullName>
        <ecNumber evidence="3 8">2.1.1.233</ecNumber>
    </recommendedName>
</protein>
<gene>
    <name evidence="10" type="primary">Mo05430</name>
    <name evidence="10" type="ORF">E5Q_05430</name>
</gene>
<reference evidence="10 11" key="1">
    <citation type="journal article" date="2011" name="J. Gen. Appl. Microbiol.">
        <title>Draft genome sequencing of the enigmatic basidiomycete Mixia osmundae.</title>
        <authorList>
            <person name="Nishida H."/>
            <person name="Nagatsuka Y."/>
            <person name="Sugiyama J."/>
        </authorList>
    </citation>
    <scope>NUCLEOTIDE SEQUENCE [LARGE SCALE GENOMIC DNA]</scope>
    <source>
        <strain evidence="11">CBS 9802 / IAM 14324 / JCM 22182 / KY 12970</strain>
    </source>
</reference>
<evidence type="ECO:0000256" key="6">
    <source>
        <dbReference type="ARBA" id="ARBA00022679"/>
    </source>
</evidence>
<feature type="binding site" evidence="9">
    <location>
        <begin position="166"/>
        <end position="167"/>
    </location>
    <ligand>
        <name>S-adenosyl-L-methionine</name>
        <dbReference type="ChEBI" id="CHEBI:59789"/>
    </ligand>
</feature>
<keyword evidence="6 8" id="KW-0808">Transferase</keyword>
<dbReference type="AlphaFoldDB" id="G7E7D2"/>
<evidence type="ECO:0000256" key="7">
    <source>
        <dbReference type="ARBA" id="ARBA00022691"/>
    </source>
</evidence>
<dbReference type="Pfam" id="PF04072">
    <property type="entry name" value="LCM"/>
    <property type="match status" value="1"/>
</dbReference>
<dbReference type="RefSeq" id="XP_014571293.1">
    <property type="nucleotide sequence ID" value="XM_014715807.1"/>
</dbReference>
<organism evidence="10 11">
    <name type="scientific">Mixia osmundae (strain CBS 9802 / IAM 14324 / JCM 22182 / KY 12970)</name>
    <dbReference type="NCBI Taxonomy" id="764103"/>
    <lineage>
        <taxon>Eukaryota</taxon>
        <taxon>Fungi</taxon>
        <taxon>Dikarya</taxon>
        <taxon>Basidiomycota</taxon>
        <taxon>Pucciniomycotina</taxon>
        <taxon>Mixiomycetes</taxon>
        <taxon>Mixiales</taxon>
        <taxon>Mixiaceae</taxon>
        <taxon>Mixia</taxon>
    </lineage>
</organism>
<comment type="function">
    <text evidence="8">Methylates the carboxyl group of the C-terminal leucine residue of protein phosphatase 2A catalytic subunits to form alpha-leucine ester residues.</text>
</comment>
<comment type="caution">
    <text evidence="10">The sequence shown here is derived from an EMBL/GenBank/DDBJ whole genome shotgun (WGS) entry which is preliminary data.</text>
</comment>
<keyword evidence="7 8" id="KW-0949">S-adenosyl-L-methionine</keyword>
<name>G7E7D2_MIXOS</name>
<evidence type="ECO:0000256" key="8">
    <source>
        <dbReference type="PIRNR" id="PIRNR016305"/>
    </source>
</evidence>